<dbReference type="InterPro" id="IPR001387">
    <property type="entry name" value="Cro/C1-type_HTH"/>
</dbReference>
<accession>A0ABN2QYD8</accession>
<evidence type="ECO:0000313" key="2">
    <source>
        <dbReference type="EMBL" id="GAA1960153.1"/>
    </source>
</evidence>
<evidence type="ECO:0000259" key="1">
    <source>
        <dbReference type="SMART" id="SM00530"/>
    </source>
</evidence>
<dbReference type="Pfam" id="PF19054">
    <property type="entry name" value="DUF5753"/>
    <property type="match status" value="1"/>
</dbReference>
<dbReference type="SMART" id="SM00530">
    <property type="entry name" value="HTH_XRE"/>
    <property type="match status" value="1"/>
</dbReference>
<reference evidence="2 3" key="1">
    <citation type="journal article" date="2019" name="Int. J. Syst. Evol. Microbiol.">
        <title>The Global Catalogue of Microorganisms (GCM) 10K type strain sequencing project: providing services to taxonomists for standard genome sequencing and annotation.</title>
        <authorList>
            <consortium name="The Broad Institute Genomics Platform"/>
            <consortium name="The Broad Institute Genome Sequencing Center for Infectious Disease"/>
            <person name="Wu L."/>
            <person name="Ma J."/>
        </authorList>
    </citation>
    <scope>NUCLEOTIDE SEQUENCE [LARGE SCALE GENOMIC DNA]</scope>
    <source>
        <strain evidence="2 3">JCM 14545</strain>
    </source>
</reference>
<dbReference type="Proteomes" id="UP001501116">
    <property type="component" value="Unassembled WGS sequence"/>
</dbReference>
<evidence type="ECO:0000313" key="3">
    <source>
        <dbReference type="Proteomes" id="UP001501116"/>
    </source>
</evidence>
<name>A0ABN2QYD8_9PSEU</name>
<protein>
    <submittedName>
        <fullName evidence="2">Helix-turn-helix transcriptional regulator</fullName>
    </submittedName>
</protein>
<dbReference type="InterPro" id="IPR010982">
    <property type="entry name" value="Lambda_DNA-bd_dom_sf"/>
</dbReference>
<dbReference type="CDD" id="cd00093">
    <property type="entry name" value="HTH_XRE"/>
    <property type="match status" value="1"/>
</dbReference>
<organism evidence="2 3">
    <name type="scientific">Amycolatopsis minnesotensis</name>
    <dbReference type="NCBI Taxonomy" id="337894"/>
    <lineage>
        <taxon>Bacteria</taxon>
        <taxon>Bacillati</taxon>
        <taxon>Actinomycetota</taxon>
        <taxon>Actinomycetes</taxon>
        <taxon>Pseudonocardiales</taxon>
        <taxon>Pseudonocardiaceae</taxon>
        <taxon>Amycolatopsis</taxon>
    </lineage>
</organism>
<dbReference type="EMBL" id="BAAANN010000012">
    <property type="protein sequence ID" value="GAA1960153.1"/>
    <property type="molecule type" value="Genomic_DNA"/>
</dbReference>
<comment type="caution">
    <text evidence="2">The sequence shown here is derived from an EMBL/GenBank/DDBJ whole genome shotgun (WGS) entry which is preliminary data.</text>
</comment>
<dbReference type="Pfam" id="PF13560">
    <property type="entry name" value="HTH_31"/>
    <property type="match status" value="1"/>
</dbReference>
<feature type="domain" description="HTH cro/C1-type" evidence="1">
    <location>
        <begin position="10"/>
        <end position="76"/>
    </location>
</feature>
<gene>
    <name evidence="2" type="ORF">GCM10009754_33390</name>
</gene>
<dbReference type="SUPFAM" id="SSF47413">
    <property type="entry name" value="lambda repressor-like DNA-binding domains"/>
    <property type="match status" value="1"/>
</dbReference>
<keyword evidence="3" id="KW-1185">Reference proteome</keyword>
<proteinExistence type="predicted"/>
<dbReference type="InterPro" id="IPR043917">
    <property type="entry name" value="DUF5753"/>
</dbReference>
<sequence>MELDKPDALNVRQRRVARTLRAWLDRAEPKTSQVALAKDLGWSPAKLNKFLTARVPTPFAEIIAIATVLHVGDAERDRVASMARAGMERDAWWRSYSDALSGDFADFIQTEAEATSIWNVEMILVPGLVQTAAYSAALVRSWLPEPDEALIEERSRLRQQRQSRLTNRENPLKLHAVVHEAALEQEIGGPDTMRQQLDHLLTVAELPTVTLQLIPKATGAYPGFGISYVVINFDHAEAGAVYLESLNSGLYIEESAEVQAYTLNFERVLTHALPAKATVERIRRIRDGRT</sequence>